<accession>A0A0F9MMM7</accession>
<keyword evidence="1" id="KW-0328">Glycosyltransferase</keyword>
<dbReference type="CDD" id="cd03801">
    <property type="entry name" value="GT4_PimA-like"/>
    <property type="match status" value="1"/>
</dbReference>
<organism evidence="4">
    <name type="scientific">marine sediment metagenome</name>
    <dbReference type="NCBI Taxonomy" id="412755"/>
    <lineage>
        <taxon>unclassified sequences</taxon>
        <taxon>metagenomes</taxon>
        <taxon>ecological metagenomes</taxon>
    </lineage>
</organism>
<dbReference type="PANTHER" id="PTHR12526">
    <property type="entry name" value="GLYCOSYLTRANSFERASE"/>
    <property type="match status" value="1"/>
</dbReference>
<protein>
    <recommendedName>
        <fullName evidence="3">Glycosyl transferase family 1 domain-containing protein</fullName>
    </recommendedName>
</protein>
<evidence type="ECO:0000256" key="1">
    <source>
        <dbReference type="ARBA" id="ARBA00022676"/>
    </source>
</evidence>
<dbReference type="Gene3D" id="3.40.50.2000">
    <property type="entry name" value="Glycogen Phosphorylase B"/>
    <property type="match status" value="1"/>
</dbReference>
<dbReference type="SUPFAM" id="SSF53756">
    <property type="entry name" value="UDP-Glycosyltransferase/glycogen phosphorylase"/>
    <property type="match status" value="1"/>
</dbReference>
<reference evidence="4" key="1">
    <citation type="journal article" date="2015" name="Nature">
        <title>Complex archaea that bridge the gap between prokaryotes and eukaryotes.</title>
        <authorList>
            <person name="Spang A."/>
            <person name="Saw J.H."/>
            <person name="Jorgensen S.L."/>
            <person name="Zaremba-Niedzwiedzka K."/>
            <person name="Martijn J."/>
            <person name="Lind A.E."/>
            <person name="van Eijk R."/>
            <person name="Schleper C."/>
            <person name="Guy L."/>
            <person name="Ettema T.J."/>
        </authorList>
    </citation>
    <scope>NUCLEOTIDE SEQUENCE</scope>
</reference>
<dbReference type="GO" id="GO:0016757">
    <property type="term" value="F:glycosyltransferase activity"/>
    <property type="evidence" value="ECO:0007669"/>
    <property type="project" value="UniProtKB-KW"/>
</dbReference>
<dbReference type="PANTHER" id="PTHR12526:SF510">
    <property type="entry name" value="D-INOSITOL 3-PHOSPHATE GLYCOSYLTRANSFERASE"/>
    <property type="match status" value="1"/>
</dbReference>
<proteinExistence type="predicted"/>
<feature type="domain" description="Glycosyl transferase family 1" evidence="3">
    <location>
        <begin position="145"/>
        <end position="304"/>
    </location>
</feature>
<gene>
    <name evidence="4" type="ORF">LCGC14_1440940</name>
</gene>
<dbReference type="InterPro" id="IPR001296">
    <property type="entry name" value="Glyco_trans_1"/>
</dbReference>
<keyword evidence="2" id="KW-0808">Transferase</keyword>
<evidence type="ECO:0000256" key="2">
    <source>
        <dbReference type="ARBA" id="ARBA00022679"/>
    </source>
</evidence>
<evidence type="ECO:0000313" key="4">
    <source>
        <dbReference type="EMBL" id="KKM70417.1"/>
    </source>
</evidence>
<comment type="caution">
    <text evidence="4">The sequence shown here is derived from an EMBL/GenBank/DDBJ whole genome shotgun (WGS) entry which is preliminary data.</text>
</comment>
<name>A0A0F9MMM7_9ZZZZ</name>
<sequence length="329" mass="38498">MKIAAVLPHVEIYGGIRRYLEIGNEFASRGYYFVLFHPDGSKPEWLEFKGITKPFSSLGEEAFDIGLCSEYSVLPYFEKLNAREKIFYFLLQGHKQEKEAIKKNYIFFGNSEGLCRHLEKKYNISCFRIPGGVNPQFFFPAKERERERNEFIVLCYGRIYKKRKGIQHVIRAVEGLYKEYPRLKLVFFDSLVGEDRRDPRLMIKSPVPHEFHLNLPQSKMAWLYSQADIFVSAERRAGWSNTTAEAMACQIPVVCSRSGTRDFAFHNKTALVVPFPHPLLLRHQIKKLLKDEELRLRIARAGYEKIQKYSWSALADRLEKIFKELVKLN</sequence>
<dbReference type="EMBL" id="LAZR01009822">
    <property type="protein sequence ID" value="KKM70417.1"/>
    <property type="molecule type" value="Genomic_DNA"/>
</dbReference>
<dbReference type="Pfam" id="PF00534">
    <property type="entry name" value="Glycos_transf_1"/>
    <property type="match status" value="1"/>
</dbReference>
<dbReference type="AlphaFoldDB" id="A0A0F9MMM7"/>
<evidence type="ECO:0000259" key="3">
    <source>
        <dbReference type="Pfam" id="PF00534"/>
    </source>
</evidence>